<dbReference type="InterPro" id="IPR036116">
    <property type="entry name" value="FN3_sf"/>
</dbReference>
<dbReference type="EMBL" id="JACASE010000004">
    <property type="protein sequence ID" value="KAF6473719.1"/>
    <property type="molecule type" value="Genomic_DNA"/>
</dbReference>
<keyword evidence="3" id="KW-1185">Reference proteome</keyword>
<dbReference type="SUPFAM" id="SSF49265">
    <property type="entry name" value="Fibronectin type III"/>
    <property type="match status" value="1"/>
</dbReference>
<dbReference type="AlphaFoldDB" id="A0A7J8HPC4"/>
<keyword evidence="1" id="KW-0393">Immunoglobulin domain</keyword>
<dbReference type="InterPro" id="IPR036179">
    <property type="entry name" value="Ig-like_dom_sf"/>
</dbReference>
<comment type="caution">
    <text evidence="2">The sequence shown here is derived from an EMBL/GenBank/DDBJ whole genome shotgun (WGS) entry which is preliminary data.</text>
</comment>
<dbReference type="InterPro" id="IPR013783">
    <property type="entry name" value="Ig-like_fold"/>
</dbReference>
<protein>
    <submittedName>
        <fullName evidence="2">Contactin 3</fullName>
    </submittedName>
</protein>
<reference evidence="2 3" key="1">
    <citation type="journal article" date="2020" name="Nature">
        <title>Six reference-quality genomes reveal evolution of bat adaptations.</title>
        <authorList>
            <person name="Jebb D."/>
            <person name="Huang Z."/>
            <person name="Pippel M."/>
            <person name="Hughes G.M."/>
            <person name="Lavrichenko K."/>
            <person name="Devanna P."/>
            <person name="Winkler S."/>
            <person name="Jermiin L.S."/>
            <person name="Skirmuntt E.C."/>
            <person name="Katzourakis A."/>
            <person name="Burkitt-Gray L."/>
            <person name="Ray D.A."/>
            <person name="Sullivan K.A.M."/>
            <person name="Roscito J.G."/>
            <person name="Kirilenko B.M."/>
            <person name="Davalos L.M."/>
            <person name="Corthals A.P."/>
            <person name="Power M.L."/>
            <person name="Jones G."/>
            <person name="Ransome R.D."/>
            <person name="Dechmann D.K.N."/>
            <person name="Locatelli A.G."/>
            <person name="Puechmaille S.J."/>
            <person name="Fedrigo O."/>
            <person name="Jarvis E.D."/>
            <person name="Hiller M."/>
            <person name="Vernes S.C."/>
            <person name="Myers E.W."/>
            <person name="Teeling E.C."/>
        </authorList>
    </citation>
    <scope>NUCLEOTIDE SEQUENCE [LARGE SCALE GENOMIC DNA]</scope>
    <source>
        <strain evidence="2">MRouAeg1</strain>
        <tissue evidence="2">Muscle</tissue>
    </source>
</reference>
<dbReference type="SUPFAM" id="SSF48726">
    <property type="entry name" value="Immunoglobulin"/>
    <property type="match status" value="1"/>
</dbReference>
<dbReference type="InterPro" id="IPR003961">
    <property type="entry name" value="FN3_dom"/>
</dbReference>
<evidence type="ECO:0000313" key="3">
    <source>
        <dbReference type="Proteomes" id="UP000593571"/>
    </source>
</evidence>
<dbReference type="Proteomes" id="UP000593571">
    <property type="component" value="Unassembled WGS sequence"/>
</dbReference>
<dbReference type="Gene3D" id="2.60.40.10">
    <property type="entry name" value="Immunoglobulins"/>
    <property type="match status" value="2"/>
</dbReference>
<evidence type="ECO:0000313" key="2">
    <source>
        <dbReference type="EMBL" id="KAF6473719.1"/>
    </source>
</evidence>
<name>A0A7J8HPC4_ROUAE</name>
<gene>
    <name evidence="2" type="ORF">HJG63_003106</name>
</gene>
<accession>A0A7J8HPC4</accession>
<organism evidence="2 3">
    <name type="scientific">Rousettus aegyptiacus</name>
    <name type="common">Egyptian fruit bat</name>
    <name type="synonym">Pteropus aegyptiacus</name>
    <dbReference type="NCBI Taxonomy" id="9407"/>
    <lineage>
        <taxon>Eukaryota</taxon>
        <taxon>Metazoa</taxon>
        <taxon>Chordata</taxon>
        <taxon>Craniata</taxon>
        <taxon>Vertebrata</taxon>
        <taxon>Euteleostomi</taxon>
        <taxon>Mammalia</taxon>
        <taxon>Eutheria</taxon>
        <taxon>Laurasiatheria</taxon>
        <taxon>Chiroptera</taxon>
        <taxon>Yinpterochiroptera</taxon>
        <taxon>Pteropodoidea</taxon>
        <taxon>Pteropodidae</taxon>
        <taxon>Rousettinae</taxon>
        <taxon>Rousettus</taxon>
    </lineage>
</organism>
<sequence length="90" mass="9697">MIRNIQLKHSGKYVCVVQTAVESVSSAANLTVRGSPGPPENVTVEEITDTTAQLSWREGADNHSPVTWLPTSSGSYSCLPKVRNKLCPSL</sequence>
<proteinExistence type="predicted"/>
<dbReference type="CDD" id="cd00063">
    <property type="entry name" value="FN3"/>
    <property type="match status" value="1"/>
</dbReference>
<evidence type="ECO:0000256" key="1">
    <source>
        <dbReference type="ARBA" id="ARBA00023319"/>
    </source>
</evidence>